<organism evidence="2 3">
    <name type="scientific">Thalassomonas actiniarum</name>
    <dbReference type="NCBI Taxonomy" id="485447"/>
    <lineage>
        <taxon>Bacteria</taxon>
        <taxon>Pseudomonadati</taxon>
        <taxon>Pseudomonadota</taxon>
        <taxon>Gammaproteobacteria</taxon>
        <taxon>Alteromonadales</taxon>
        <taxon>Colwelliaceae</taxon>
        <taxon>Thalassomonas</taxon>
    </lineage>
</organism>
<sequence>MRLFPVLFLSLMLGFPLAGKELLIGVENINYYPISAMRHGQYAGFSRDVLDAFAERYGHNIIYKAYPVKSLFGAYLAGQVDFKFPDNSGWAQESKHKRIITYSQAVLESIDGVMVYPHAQGRGLGALKRLGTIVGFTRFAYLDAIAAGKVKRHEHESLDGLMKLVKSNYVDGVYSNIFVTRYFLKNSSYGSQYIVFDKTLPYEMTGYALSSFKSPERLKPILLNI</sequence>
<dbReference type="InterPro" id="IPR001638">
    <property type="entry name" value="Solute-binding_3/MltF_N"/>
</dbReference>
<proteinExistence type="predicted"/>
<dbReference type="Gene3D" id="3.40.190.10">
    <property type="entry name" value="Periplasmic binding protein-like II"/>
    <property type="match status" value="2"/>
</dbReference>
<evidence type="ECO:0000313" key="2">
    <source>
        <dbReference type="EMBL" id="WDD99783.1"/>
    </source>
</evidence>
<keyword evidence="3" id="KW-1185">Reference proteome</keyword>
<evidence type="ECO:0000259" key="1">
    <source>
        <dbReference type="Pfam" id="PF00497"/>
    </source>
</evidence>
<dbReference type="EMBL" id="CP059735">
    <property type="protein sequence ID" value="WDD99783.1"/>
    <property type="molecule type" value="Genomic_DNA"/>
</dbReference>
<dbReference type="AlphaFoldDB" id="A0AAE9YT17"/>
<evidence type="ECO:0000313" key="3">
    <source>
        <dbReference type="Proteomes" id="UP000032568"/>
    </source>
</evidence>
<reference evidence="2 3" key="1">
    <citation type="journal article" date="2015" name="Genome Announc.">
        <title>Draft Genome Sequences of Marine Isolates of Thalassomonas viridans and Thalassomonas actiniarum.</title>
        <authorList>
            <person name="Olonade I."/>
            <person name="van Zyl L.J."/>
            <person name="Trindade M."/>
        </authorList>
    </citation>
    <scope>NUCLEOTIDE SEQUENCE [LARGE SCALE GENOMIC DNA]</scope>
    <source>
        <strain evidence="2 3">A5K-106</strain>
    </source>
</reference>
<dbReference type="RefSeq" id="WP_084692850.1">
    <property type="nucleotide sequence ID" value="NZ_CP059735.1"/>
</dbReference>
<dbReference type="Proteomes" id="UP000032568">
    <property type="component" value="Chromosome"/>
</dbReference>
<name>A0AAE9YT17_9GAMM</name>
<gene>
    <name evidence="2" type="ORF">SG35_003680</name>
</gene>
<protein>
    <submittedName>
        <fullName evidence="2">Transporter substrate-binding domain-containing protein</fullName>
    </submittedName>
</protein>
<dbReference type="KEGG" id="tact:SG35_003680"/>
<dbReference type="Pfam" id="PF00497">
    <property type="entry name" value="SBP_bac_3"/>
    <property type="match status" value="1"/>
</dbReference>
<dbReference type="SUPFAM" id="SSF53850">
    <property type="entry name" value="Periplasmic binding protein-like II"/>
    <property type="match status" value="1"/>
</dbReference>
<accession>A0AAE9YT17</accession>
<feature type="domain" description="Solute-binding protein family 3/N-terminal" evidence="1">
    <location>
        <begin position="29"/>
        <end position="178"/>
    </location>
</feature>
<reference evidence="2 3" key="2">
    <citation type="journal article" date="2022" name="Mar. Drugs">
        <title>Bioassay-Guided Fractionation Leads to the Detection of Cholic Acid Generated by the Rare Thalassomonas sp.</title>
        <authorList>
            <person name="Pheiffer F."/>
            <person name="Schneider Y.K."/>
            <person name="Hansen E.H."/>
            <person name="Andersen J.H."/>
            <person name="Isaksson J."/>
            <person name="Busche T."/>
            <person name="R C."/>
            <person name="Kalinowski J."/>
            <person name="Zyl L.V."/>
            <person name="Trindade M."/>
        </authorList>
    </citation>
    <scope>NUCLEOTIDE SEQUENCE [LARGE SCALE GENOMIC DNA]</scope>
    <source>
        <strain evidence="2 3">A5K-106</strain>
    </source>
</reference>